<dbReference type="InterPro" id="IPR029069">
    <property type="entry name" value="HotDog_dom_sf"/>
</dbReference>
<dbReference type="InterPro" id="IPR039298">
    <property type="entry name" value="ACOT13"/>
</dbReference>
<gene>
    <name evidence="5" type="ORF">hbim_05073</name>
</gene>
<dbReference type="InterPro" id="IPR003736">
    <property type="entry name" value="PAAI_dom"/>
</dbReference>
<feature type="domain" description="Thioesterase" evidence="4">
    <location>
        <begin position="51"/>
        <end position="123"/>
    </location>
</feature>
<evidence type="ECO:0000256" key="1">
    <source>
        <dbReference type="ARBA" id="ARBA00008324"/>
    </source>
</evidence>
<organism evidence="5 6">
    <name type="scientific">Mycolicibacterium mageritense</name>
    <name type="common">Mycobacterium mageritense</name>
    <dbReference type="NCBI Taxonomy" id="53462"/>
    <lineage>
        <taxon>Bacteria</taxon>
        <taxon>Bacillati</taxon>
        <taxon>Actinomycetota</taxon>
        <taxon>Actinomycetes</taxon>
        <taxon>Mycobacteriales</taxon>
        <taxon>Mycobacteriaceae</taxon>
        <taxon>Mycolicibacterium</taxon>
    </lineage>
</organism>
<dbReference type="Proteomes" id="UP001241092">
    <property type="component" value="Chromosome"/>
</dbReference>
<dbReference type="SUPFAM" id="SSF54637">
    <property type="entry name" value="Thioesterase/thiol ester dehydrase-isomerase"/>
    <property type="match status" value="1"/>
</dbReference>
<dbReference type="EMBL" id="AP027452">
    <property type="protein sequence ID" value="BDY31121.1"/>
    <property type="molecule type" value="Genomic_DNA"/>
</dbReference>
<protein>
    <recommendedName>
        <fullName evidence="4">Thioesterase domain-containing protein</fullName>
    </recommendedName>
</protein>
<feature type="region of interest" description="Disordered" evidence="3">
    <location>
        <begin position="1"/>
        <end position="21"/>
    </location>
</feature>
<evidence type="ECO:0000259" key="4">
    <source>
        <dbReference type="Pfam" id="PF03061"/>
    </source>
</evidence>
<evidence type="ECO:0000313" key="6">
    <source>
        <dbReference type="Proteomes" id="UP001241092"/>
    </source>
</evidence>
<dbReference type="PANTHER" id="PTHR21660">
    <property type="entry name" value="THIOESTERASE SUPERFAMILY MEMBER-RELATED"/>
    <property type="match status" value="1"/>
</dbReference>
<evidence type="ECO:0000256" key="3">
    <source>
        <dbReference type="SAM" id="MobiDB-lite"/>
    </source>
</evidence>
<dbReference type="CDD" id="cd03443">
    <property type="entry name" value="PaaI_thioesterase"/>
    <property type="match status" value="1"/>
</dbReference>
<dbReference type="InterPro" id="IPR006683">
    <property type="entry name" value="Thioestr_dom"/>
</dbReference>
<reference evidence="5" key="1">
    <citation type="submission" date="2023-03" db="EMBL/GenBank/DDBJ databases">
        <title>Draft genome sequence of a Mycolicibacterium mageritense strain H4_3_1 isolated from a hybrid biological-inorganic system reactor.</title>
        <authorList>
            <person name="Feng X."/>
            <person name="Kazama D."/>
            <person name="Sato K."/>
            <person name="Kobayashi H."/>
        </authorList>
    </citation>
    <scope>NUCLEOTIDE SEQUENCE</scope>
    <source>
        <strain evidence="5">H4_3_1</strain>
    </source>
</reference>
<dbReference type="AlphaFoldDB" id="A0AAI8XQI6"/>
<evidence type="ECO:0000256" key="2">
    <source>
        <dbReference type="ARBA" id="ARBA00022801"/>
    </source>
</evidence>
<evidence type="ECO:0000313" key="5">
    <source>
        <dbReference type="EMBL" id="BDY31121.1"/>
    </source>
</evidence>
<name>A0AAI8XQI6_MYCME</name>
<dbReference type="PANTHER" id="PTHR21660:SF1">
    <property type="entry name" value="ACYL-COENZYME A THIOESTERASE 13"/>
    <property type="match status" value="1"/>
</dbReference>
<proteinExistence type="inferred from homology"/>
<comment type="similarity">
    <text evidence="1">Belongs to the thioesterase PaaI family.</text>
</comment>
<sequence>MLSESGPMSRPMQTTPGHLLGQMGFRDVLDTDDELIVEMDNRPDLTNTRGALQGGLVATLVDIAAGRLAGRHVGPGQDVTTADMNIHYLAPIVAGPARAVATIVRAGRRLIVTSVDVVDAGRDRLAARATLSFAVLDSR</sequence>
<dbReference type="Gene3D" id="3.10.129.10">
    <property type="entry name" value="Hotdog Thioesterase"/>
    <property type="match status" value="1"/>
</dbReference>
<dbReference type="GO" id="GO:0047617">
    <property type="term" value="F:fatty acyl-CoA hydrolase activity"/>
    <property type="evidence" value="ECO:0007669"/>
    <property type="project" value="InterPro"/>
</dbReference>
<keyword evidence="2" id="KW-0378">Hydrolase</keyword>
<dbReference type="NCBIfam" id="TIGR00369">
    <property type="entry name" value="unchar_dom_1"/>
    <property type="match status" value="1"/>
</dbReference>
<dbReference type="Pfam" id="PF03061">
    <property type="entry name" value="4HBT"/>
    <property type="match status" value="1"/>
</dbReference>
<accession>A0AAI8XQI6</accession>